<dbReference type="PIRSF" id="PIRSF005690">
    <property type="entry name" value="GerBA"/>
    <property type="match status" value="1"/>
</dbReference>
<dbReference type="InterPro" id="IPR050768">
    <property type="entry name" value="UPF0353/GerABKA_families"/>
</dbReference>
<name>A0ABW4W1T8_9BACI</name>
<evidence type="ECO:0000313" key="7">
    <source>
        <dbReference type="Proteomes" id="UP001597383"/>
    </source>
</evidence>
<evidence type="ECO:0000256" key="3">
    <source>
        <dbReference type="ARBA" id="ARBA00023136"/>
    </source>
</evidence>
<keyword evidence="5" id="KW-0812">Transmembrane</keyword>
<comment type="similarity">
    <text evidence="2 4">Belongs to the GerABKA family.</text>
</comment>
<feature type="transmembrane region" description="Helical" evidence="5">
    <location>
        <begin position="355"/>
        <end position="373"/>
    </location>
</feature>
<comment type="caution">
    <text evidence="6">The sequence shown here is derived from an EMBL/GenBank/DDBJ whole genome shotgun (WGS) entry which is preliminary data.</text>
</comment>
<feature type="transmembrane region" description="Helical" evidence="5">
    <location>
        <begin position="313"/>
        <end position="335"/>
    </location>
</feature>
<evidence type="ECO:0000256" key="4">
    <source>
        <dbReference type="PIRNR" id="PIRNR005690"/>
    </source>
</evidence>
<sequence length="517" mass="57619">MARSSLVKRLKMRKLHQKNKKQPDKVRDKTKITKNLDENIKNVKELLGEPGDLVVRELIIGGIESRAALIYISGLTDENLINNNILKTIQLNMKQFESDILDKIYQEVIAVTDIKKAEAMDEVSFAILNGGTAFYLDGRETVLLMGTSGGESRAIEQPDSETLIRGPRDGFVENIQTNMALVRRDIKDPNLRFKTHEVGKRSKQKLVVSYVEGIANPDIVNEVNRRLETIDIDYLSDSAFVEQWIEDSFLSPFPQLLDTERPDKVSSDLMQGKIAILVDGTPFVLIAPITIGDSLHSMEDYNQRWFPASLLRILRYLSAFFALFLPSLYIALVSYHPGMIPSTLAYSIAATREGVPFPAAIESIIMAITFEILHEAGIRLPKVIGQTIGIVGGLVIGEAAVSAGIVSPIMVIVTALTAISSFGVPSYSVAITFRMLRFAFMIAASFLGLYGIVLIYIMINIHIVNLKSIGVPYSTPFAPSFVNDWKDLVFRAPVTELKRRPLYLKTKDKKSKDIKPE</sequence>
<feature type="transmembrane region" description="Helical" evidence="5">
    <location>
        <begin position="438"/>
        <end position="459"/>
    </location>
</feature>
<keyword evidence="7" id="KW-1185">Reference proteome</keyword>
<dbReference type="EMBL" id="JBHUHQ010000015">
    <property type="protein sequence ID" value="MFD2044740.1"/>
    <property type="molecule type" value="Genomic_DNA"/>
</dbReference>
<evidence type="ECO:0000256" key="1">
    <source>
        <dbReference type="ARBA" id="ARBA00004141"/>
    </source>
</evidence>
<dbReference type="InterPro" id="IPR004995">
    <property type="entry name" value="Spore_Ger"/>
</dbReference>
<dbReference type="PANTHER" id="PTHR22550:SF5">
    <property type="entry name" value="LEUCINE ZIPPER PROTEIN 4"/>
    <property type="match status" value="1"/>
</dbReference>
<organism evidence="6 7">
    <name type="scientific">Ornithinibacillus salinisoli</name>
    <dbReference type="NCBI Taxonomy" id="1848459"/>
    <lineage>
        <taxon>Bacteria</taxon>
        <taxon>Bacillati</taxon>
        <taxon>Bacillota</taxon>
        <taxon>Bacilli</taxon>
        <taxon>Bacillales</taxon>
        <taxon>Bacillaceae</taxon>
        <taxon>Ornithinibacillus</taxon>
    </lineage>
</organism>
<keyword evidence="5" id="KW-1133">Transmembrane helix</keyword>
<keyword evidence="3 4" id="KW-0472">Membrane</keyword>
<feature type="transmembrane region" description="Helical" evidence="5">
    <location>
        <begin position="394"/>
        <end position="418"/>
    </location>
</feature>
<dbReference type="Pfam" id="PF03323">
    <property type="entry name" value="GerA"/>
    <property type="match status" value="1"/>
</dbReference>
<reference evidence="7" key="1">
    <citation type="journal article" date="2019" name="Int. J. Syst. Evol. Microbiol.">
        <title>The Global Catalogue of Microorganisms (GCM) 10K type strain sequencing project: providing services to taxonomists for standard genome sequencing and annotation.</title>
        <authorList>
            <consortium name="The Broad Institute Genomics Platform"/>
            <consortium name="The Broad Institute Genome Sequencing Center for Infectious Disease"/>
            <person name="Wu L."/>
            <person name="Ma J."/>
        </authorList>
    </citation>
    <scope>NUCLEOTIDE SEQUENCE [LARGE SCALE GENOMIC DNA]</scope>
    <source>
        <strain evidence="7">R28</strain>
    </source>
</reference>
<comment type="subcellular location">
    <subcellularLocation>
        <location evidence="4">Cell membrane</location>
    </subcellularLocation>
    <subcellularLocation>
        <location evidence="1">Membrane</location>
        <topology evidence="1">Multi-pass membrane protein</topology>
    </subcellularLocation>
</comment>
<evidence type="ECO:0000313" key="6">
    <source>
        <dbReference type="EMBL" id="MFD2044740.1"/>
    </source>
</evidence>
<dbReference type="PANTHER" id="PTHR22550">
    <property type="entry name" value="SPORE GERMINATION PROTEIN"/>
    <property type="match status" value="1"/>
</dbReference>
<evidence type="ECO:0000256" key="2">
    <source>
        <dbReference type="ARBA" id="ARBA00005278"/>
    </source>
</evidence>
<protein>
    <submittedName>
        <fullName evidence="6">Spore germination protein</fullName>
    </submittedName>
</protein>
<dbReference type="RefSeq" id="WP_377556026.1">
    <property type="nucleotide sequence ID" value="NZ_JBHUMI010000014.1"/>
</dbReference>
<evidence type="ECO:0000256" key="5">
    <source>
        <dbReference type="SAM" id="Phobius"/>
    </source>
</evidence>
<gene>
    <name evidence="6" type="ORF">ACFSJF_10720</name>
</gene>
<accession>A0ABW4W1T8</accession>
<proteinExistence type="inferred from homology"/>
<dbReference type="Proteomes" id="UP001597383">
    <property type="component" value="Unassembled WGS sequence"/>
</dbReference>